<reference evidence="1" key="1">
    <citation type="journal article" date="2015" name="Nature">
        <title>Complex archaea that bridge the gap between prokaryotes and eukaryotes.</title>
        <authorList>
            <person name="Spang A."/>
            <person name="Saw J.H."/>
            <person name="Jorgensen S.L."/>
            <person name="Zaremba-Niedzwiedzka K."/>
            <person name="Martijn J."/>
            <person name="Lind A.E."/>
            <person name="van Eijk R."/>
            <person name="Schleper C."/>
            <person name="Guy L."/>
            <person name="Ettema T.J."/>
        </authorList>
    </citation>
    <scope>NUCLEOTIDE SEQUENCE</scope>
</reference>
<proteinExistence type="predicted"/>
<comment type="caution">
    <text evidence="1">The sequence shown here is derived from an EMBL/GenBank/DDBJ whole genome shotgun (WGS) entry which is preliminary data.</text>
</comment>
<gene>
    <name evidence="1" type="ORF">LCGC14_1455160</name>
</gene>
<dbReference type="EMBL" id="LAZR01010064">
    <property type="protein sequence ID" value="KKM69015.1"/>
    <property type="molecule type" value="Genomic_DNA"/>
</dbReference>
<sequence>IIVNYLTTLASDKTLIIACQIQDSPNDSDWTDRGDPLTDTITDPTAGATYRGAMAFRIPDFHLRARYIRGQFTATLSAATTDTCVYGACLVVGNIQEL</sequence>
<protein>
    <submittedName>
        <fullName evidence="1">Uncharacterized protein</fullName>
    </submittedName>
</protein>
<organism evidence="1">
    <name type="scientific">marine sediment metagenome</name>
    <dbReference type="NCBI Taxonomy" id="412755"/>
    <lineage>
        <taxon>unclassified sequences</taxon>
        <taxon>metagenomes</taxon>
        <taxon>ecological metagenomes</taxon>
    </lineage>
</organism>
<accession>A0A0F9LXB2</accession>
<feature type="non-terminal residue" evidence="1">
    <location>
        <position position="1"/>
    </location>
</feature>
<dbReference type="AlphaFoldDB" id="A0A0F9LXB2"/>
<name>A0A0F9LXB2_9ZZZZ</name>
<evidence type="ECO:0000313" key="1">
    <source>
        <dbReference type="EMBL" id="KKM69015.1"/>
    </source>
</evidence>